<organism evidence="1 2">
    <name type="scientific">Beauveria brongniartii RCEF 3172</name>
    <dbReference type="NCBI Taxonomy" id="1081107"/>
    <lineage>
        <taxon>Eukaryota</taxon>
        <taxon>Fungi</taxon>
        <taxon>Dikarya</taxon>
        <taxon>Ascomycota</taxon>
        <taxon>Pezizomycotina</taxon>
        <taxon>Sordariomycetes</taxon>
        <taxon>Hypocreomycetidae</taxon>
        <taxon>Hypocreales</taxon>
        <taxon>Cordycipitaceae</taxon>
        <taxon>Beauveria</taxon>
        <taxon>Beauveria brongniartii</taxon>
    </lineage>
</organism>
<dbReference type="Proteomes" id="UP000076863">
    <property type="component" value="Unassembled WGS sequence"/>
</dbReference>
<protein>
    <submittedName>
        <fullName evidence="1">Uncharacterized protein</fullName>
    </submittedName>
</protein>
<reference evidence="1 2" key="1">
    <citation type="journal article" date="2016" name="Genome Biol. Evol.">
        <title>Divergent and convergent evolution of fungal pathogenicity.</title>
        <authorList>
            <person name="Shang Y."/>
            <person name="Xiao G."/>
            <person name="Zheng P."/>
            <person name="Cen K."/>
            <person name="Zhan S."/>
            <person name="Wang C."/>
        </authorList>
    </citation>
    <scope>NUCLEOTIDE SEQUENCE [LARGE SCALE GENOMIC DNA]</scope>
    <source>
        <strain evidence="1 2">RCEF 3172</strain>
    </source>
</reference>
<accession>A0A166VPX1</accession>
<gene>
    <name evidence="1" type="ORF">BBO_09418</name>
</gene>
<name>A0A166VPX1_9HYPO</name>
<dbReference type="EMBL" id="AZHA01000081">
    <property type="protein sequence ID" value="OAA33903.1"/>
    <property type="molecule type" value="Genomic_DNA"/>
</dbReference>
<dbReference type="AlphaFoldDB" id="A0A166VPX1"/>
<sequence>MDSSPASVHQPEIVADIRDYTANLVPFSRHSRSRTVSCPIVSEFEKEFQVMETVLECCLRFNLHLSLYRKQNATSTIRTEISDIQRQADDVLKLPYDRAVTEIKTERTASFSKKMQIRYMETIFWHFIEEAAKHVNPEDCPVPKGPLDGFTRQEKRAHRDFLWHAGYGTGLNNARHYRLLWKNLFKLRQGGVEKILLYRTKEFDSFCESFSSNTSPALLDTVIWWEEKYGPQISLLERRIANATEKGLSEDPLLSQPDIAKMLKVSRKAWNNDTNSWHSEQEAESFQEAHRMLLAGLFSPGGLQDMPTKIGEERERCLFIVLKPKGVEEIMVCPIITIEPGDFLGIFSGELRYSTNFDEAHGVPGPQANFWLDYSRVTGMLNLARVSLPDEVANFEVNVEFSTMVLGGFLE</sequence>
<comment type="caution">
    <text evidence="1">The sequence shown here is derived from an EMBL/GenBank/DDBJ whole genome shotgun (WGS) entry which is preliminary data.</text>
</comment>
<dbReference type="OrthoDB" id="3531591at2759"/>
<evidence type="ECO:0000313" key="1">
    <source>
        <dbReference type="EMBL" id="OAA33903.1"/>
    </source>
</evidence>
<evidence type="ECO:0000313" key="2">
    <source>
        <dbReference type="Proteomes" id="UP000076863"/>
    </source>
</evidence>
<proteinExistence type="predicted"/>
<keyword evidence="2" id="KW-1185">Reference proteome</keyword>